<evidence type="ECO:0000313" key="2">
    <source>
        <dbReference type="Proteomes" id="UP000784294"/>
    </source>
</evidence>
<dbReference type="Proteomes" id="UP000784294">
    <property type="component" value="Unassembled WGS sequence"/>
</dbReference>
<sequence>MTDFVSSSCDSIVTITSQSSEVRNSISSGLDSAVAPTGLELSEVTDAATSFAGDTVVGKGERRNLDSLITQNFENVCHMTFIFV</sequence>
<proteinExistence type="predicted"/>
<accession>A0A448X822</accession>
<dbReference type="EMBL" id="CAAALY010112729">
    <property type="protein sequence ID" value="VEL30491.1"/>
    <property type="molecule type" value="Genomic_DNA"/>
</dbReference>
<keyword evidence="2" id="KW-1185">Reference proteome</keyword>
<evidence type="ECO:0000313" key="1">
    <source>
        <dbReference type="EMBL" id="VEL30491.1"/>
    </source>
</evidence>
<gene>
    <name evidence="1" type="ORF">PXEA_LOCUS23931</name>
</gene>
<dbReference type="AlphaFoldDB" id="A0A448X822"/>
<protein>
    <submittedName>
        <fullName evidence="1">Uncharacterized protein</fullName>
    </submittedName>
</protein>
<organism evidence="1 2">
    <name type="scientific">Protopolystoma xenopodis</name>
    <dbReference type="NCBI Taxonomy" id="117903"/>
    <lineage>
        <taxon>Eukaryota</taxon>
        <taxon>Metazoa</taxon>
        <taxon>Spiralia</taxon>
        <taxon>Lophotrochozoa</taxon>
        <taxon>Platyhelminthes</taxon>
        <taxon>Monogenea</taxon>
        <taxon>Polyopisthocotylea</taxon>
        <taxon>Polystomatidea</taxon>
        <taxon>Polystomatidae</taxon>
        <taxon>Protopolystoma</taxon>
    </lineage>
</organism>
<name>A0A448X822_9PLAT</name>
<comment type="caution">
    <text evidence="1">The sequence shown here is derived from an EMBL/GenBank/DDBJ whole genome shotgun (WGS) entry which is preliminary data.</text>
</comment>
<reference evidence="1" key="1">
    <citation type="submission" date="2018-11" db="EMBL/GenBank/DDBJ databases">
        <authorList>
            <consortium name="Pathogen Informatics"/>
        </authorList>
    </citation>
    <scope>NUCLEOTIDE SEQUENCE</scope>
</reference>